<sequence length="185" mass="20691">MGDRDKSRVLRIELLWLDEASNDTRPLPGAVMLTFLLCLVWYAVLILMKHHEVGFVGLNDPIKIHVLACLTSYVFFPTCLALSLYYNETFFRKHLELPTEATTATWLLMVWISAAFMLLAATIFNATEPNSIGIVGMVFSILYAAVKFTTNVPECIGMMTCSTAVTFALVFASVHYADRIRDALA</sequence>
<accession>A0A1Q9EEJ0</accession>
<keyword evidence="3" id="KW-1185">Reference proteome</keyword>
<organism evidence="2 3">
    <name type="scientific">Symbiodinium microadriaticum</name>
    <name type="common">Dinoflagellate</name>
    <name type="synonym">Zooxanthella microadriatica</name>
    <dbReference type="NCBI Taxonomy" id="2951"/>
    <lineage>
        <taxon>Eukaryota</taxon>
        <taxon>Sar</taxon>
        <taxon>Alveolata</taxon>
        <taxon>Dinophyceae</taxon>
        <taxon>Suessiales</taxon>
        <taxon>Symbiodiniaceae</taxon>
        <taxon>Symbiodinium</taxon>
    </lineage>
</organism>
<name>A0A1Q9EEJ0_SYMMI</name>
<proteinExistence type="predicted"/>
<comment type="caution">
    <text evidence="2">The sequence shown here is derived from an EMBL/GenBank/DDBJ whole genome shotgun (WGS) entry which is preliminary data.</text>
</comment>
<feature type="transmembrane region" description="Helical" evidence="1">
    <location>
        <begin position="131"/>
        <end position="150"/>
    </location>
</feature>
<keyword evidence="1" id="KW-0812">Transmembrane</keyword>
<dbReference type="AlphaFoldDB" id="A0A1Q9EEJ0"/>
<evidence type="ECO:0000313" key="3">
    <source>
        <dbReference type="Proteomes" id="UP000186817"/>
    </source>
</evidence>
<feature type="transmembrane region" description="Helical" evidence="1">
    <location>
        <begin position="156"/>
        <end position="177"/>
    </location>
</feature>
<feature type="transmembrane region" description="Helical" evidence="1">
    <location>
        <begin position="27"/>
        <end position="45"/>
    </location>
</feature>
<evidence type="ECO:0000313" key="2">
    <source>
        <dbReference type="EMBL" id="OLQ05840.1"/>
    </source>
</evidence>
<keyword evidence="1" id="KW-0472">Membrane</keyword>
<protein>
    <submittedName>
        <fullName evidence="2">Uncharacterized protein</fullName>
    </submittedName>
</protein>
<gene>
    <name evidence="2" type="ORF">AK812_SmicGene10931</name>
</gene>
<evidence type="ECO:0000256" key="1">
    <source>
        <dbReference type="SAM" id="Phobius"/>
    </source>
</evidence>
<feature type="transmembrane region" description="Helical" evidence="1">
    <location>
        <begin position="66"/>
        <end position="86"/>
    </location>
</feature>
<dbReference type="Proteomes" id="UP000186817">
    <property type="component" value="Unassembled WGS sequence"/>
</dbReference>
<reference evidence="2 3" key="1">
    <citation type="submission" date="2016-02" db="EMBL/GenBank/DDBJ databases">
        <title>Genome analysis of coral dinoflagellate symbionts highlights evolutionary adaptations to a symbiotic lifestyle.</title>
        <authorList>
            <person name="Aranda M."/>
            <person name="Li Y."/>
            <person name="Liew Y.J."/>
            <person name="Baumgarten S."/>
            <person name="Simakov O."/>
            <person name="Wilson M."/>
            <person name="Piel J."/>
            <person name="Ashoor H."/>
            <person name="Bougouffa S."/>
            <person name="Bajic V.B."/>
            <person name="Ryu T."/>
            <person name="Ravasi T."/>
            <person name="Bayer T."/>
            <person name="Micklem G."/>
            <person name="Kim H."/>
            <person name="Bhak J."/>
            <person name="Lajeunesse T.C."/>
            <person name="Voolstra C.R."/>
        </authorList>
    </citation>
    <scope>NUCLEOTIDE SEQUENCE [LARGE SCALE GENOMIC DNA]</scope>
    <source>
        <strain evidence="2 3">CCMP2467</strain>
    </source>
</reference>
<dbReference type="EMBL" id="LSRX01000174">
    <property type="protein sequence ID" value="OLQ05840.1"/>
    <property type="molecule type" value="Genomic_DNA"/>
</dbReference>
<keyword evidence="1" id="KW-1133">Transmembrane helix</keyword>
<feature type="transmembrane region" description="Helical" evidence="1">
    <location>
        <begin position="106"/>
        <end position="124"/>
    </location>
</feature>